<sequence length="173" mass="21028">MISPFQAQRIYRRSVRNYLRERGYQKSEFLQQVRYWRRQGYINTFLGGRDKLLELTPKGLDYLQDLFLKETAIKRPKRWDGKWRVVIFDIPEKHRSNRNILRERLSRLNFYQIQKSVYVYPFECTNEIAMLCSHFFLTDFVIIMIAEIIQGEEKLVEFFLDKEVLSLTDLDTK</sequence>
<feature type="domain" description="Transcriptional repressor PaaX-like central Cas2-like" evidence="1">
    <location>
        <begin position="77"/>
        <end position="153"/>
    </location>
</feature>
<proteinExistence type="predicted"/>
<evidence type="ECO:0000313" key="3">
    <source>
        <dbReference type="Proteomes" id="UP000318711"/>
    </source>
</evidence>
<dbReference type="InterPro" id="IPR048846">
    <property type="entry name" value="PaaX-like_central"/>
</dbReference>
<dbReference type="Pfam" id="PF20803">
    <property type="entry name" value="PaaX_M"/>
    <property type="match status" value="1"/>
</dbReference>
<dbReference type="EMBL" id="VMGL01000027">
    <property type="protein sequence ID" value="TSC96784.1"/>
    <property type="molecule type" value="Genomic_DNA"/>
</dbReference>
<protein>
    <submittedName>
        <fullName evidence="2">Phenylacetic acid degradation operon transcriptional regulator, paaX family</fullName>
    </submittedName>
</protein>
<reference evidence="2 3" key="1">
    <citation type="submission" date="2017-07" db="EMBL/GenBank/DDBJ databases">
        <title>Mechanisms for carbon and nitrogen cycling indicate functional differentiation within the Candidate Phyla Radiation.</title>
        <authorList>
            <person name="Danczak R.E."/>
            <person name="Johnston M.D."/>
            <person name="Kenah C."/>
            <person name="Slattery M."/>
            <person name="Wrighton K.C."/>
            <person name="Wilkins M.J."/>
        </authorList>
    </citation>
    <scope>NUCLEOTIDE SEQUENCE [LARGE SCALE GENOMIC DNA]</scope>
    <source>
        <strain evidence="2">Licking1014_2</strain>
    </source>
</reference>
<name>A0A554LVA0_9BACT</name>
<gene>
    <name evidence="2" type="ORF">CEN88_262</name>
</gene>
<dbReference type="SUPFAM" id="SSF143430">
    <property type="entry name" value="TTP0101/SSO1404-like"/>
    <property type="match status" value="1"/>
</dbReference>
<dbReference type="Proteomes" id="UP000318711">
    <property type="component" value="Unassembled WGS sequence"/>
</dbReference>
<dbReference type="Gene3D" id="3.30.70.2650">
    <property type="match status" value="1"/>
</dbReference>
<comment type="caution">
    <text evidence="2">The sequence shown here is derived from an EMBL/GenBank/DDBJ whole genome shotgun (WGS) entry which is preliminary data.</text>
</comment>
<evidence type="ECO:0000313" key="2">
    <source>
        <dbReference type="EMBL" id="TSC96784.1"/>
    </source>
</evidence>
<accession>A0A554LVA0</accession>
<evidence type="ECO:0000259" key="1">
    <source>
        <dbReference type="Pfam" id="PF20803"/>
    </source>
</evidence>
<organism evidence="2 3">
    <name type="scientific">Candidatus Berkelbacteria bacterium Licking1014_2</name>
    <dbReference type="NCBI Taxonomy" id="2017146"/>
    <lineage>
        <taxon>Bacteria</taxon>
        <taxon>Candidatus Berkelbacteria</taxon>
    </lineage>
</organism>
<dbReference type="AlphaFoldDB" id="A0A554LVA0"/>